<evidence type="ECO:0000256" key="8">
    <source>
        <dbReference type="ARBA" id="ARBA00023012"/>
    </source>
</evidence>
<evidence type="ECO:0000313" key="13">
    <source>
        <dbReference type="EMBL" id="NYD54280.1"/>
    </source>
</evidence>
<feature type="domain" description="DUF7134" evidence="12">
    <location>
        <begin position="19"/>
        <end position="171"/>
    </location>
</feature>
<dbReference type="RefSeq" id="WP_179432472.1">
    <property type="nucleotide sequence ID" value="NZ_BAABLC010000001.1"/>
</dbReference>
<dbReference type="EC" id="2.7.13.3" evidence="2"/>
<dbReference type="GO" id="GO:0016020">
    <property type="term" value="C:membrane"/>
    <property type="evidence" value="ECO:0007669"/>
    <property type="project" value="InterPro"/>
</dbReference>
<dbReference type="GO" id="GO:0005524">
    <property type="term" value="F:ATP binding"/>
    <property type="evidence" value="ECO:0007669"/>
    <property type="project" value="UniProtKB-KW"/>
</dbReference>
<keyword evidence="9" id="KW-0812">Transmembrane</keyword>
<dbReference type="InterPro" id="IPR050482">
    <property type="entry name" value="Sensor_HK_TwoCompSys"/>
</dbReference>
<dbReference type="AlphaFoldDB" id="A0A7Y9JMD5"/>
<feature type="domain" description="Histidine kinase/HSP90-like ATPase" evidence="10">
    <location>
        <begin position="306"/>
        <end position="394"/>
    </location>
</feature>
<keyword evidence="4" id="KW-0808">Transferase</keyword>
<organism evidence="13 14">
    <name type="scientific">Microbacterium pseudoresistens</name>
    <dbReference type="NCBI Taxonomy" id="640634"/>
    <lineage>
        <taxon>Bacteria</taxon>
        <taxon>Bacillati</taxon>
        <taxon>Actinomycetota</taxon>
        <taxon>Actinomycetes</taxon>
        <taxon>Micrococcales</taxon>
        <taxon>Microbacteriaceae</taxon>
        <taxon>Microbacterium</taxon>
    </lineage>
</organism>
<evidence type="ECO:0000313" key="14">
    <source>
        <dbReference type="Proteomes" id="UP000552045"/>
    </source>
</evidence>
<dbReference type="Pfam" id="PF07730">
    <property type="entry name" value="HisKA_3"/>
    <property type="match status" value="1"/>
</dbReference>
<feature type="transmembrane region" description="Helical" evidence="9">
    <location>
        <begin position="32"/>
        <end position="53"/>
    </location>
</feature>
<sequence length="399" mass="42629">MTQGLSVKLDDLRRPPTRLAAWVRRHQRGVDLAIDIVVVLLACVPQMIAMILRDSAGEWWGYLILAVVAAALMVRRRWPFTVMVVVGVACALSPLAQPGYGFPQGPFAFAIYTVASRQSTARALLGYGIALPATVLATVPYSLNGVRPPLPLLDSFSLLALIIGVIVRNRREHNEWLTRFVNQRIENAAVTERTRIAAEMHDVVAHALTMVVSLADGARSIREKDPEKADAAVAQIASTGREALGEMHRTLGLLRNADAGLDANLHHSGDNLPSLEELVDDVRAAGLGVTLTRTGPSVPEDTALRQTIYRIVQESLTNTLRHAAGATRAAVAITRSGRGVVITVEDDGAPVAGRIIPGHGLAGIAQRARAYGGTAQSEPRIGGGWRTRVELPAPGGVDG</sequence>
<evidence type="ECO:0000256" key="5">
    <source>
        <dbReference type="ARBA" id="ARBA00022741"/>
    </source>
</evidence>
<reference evidence="13 14" key="1">
    <citation type="submission" date="2020-07" db="EMBL/GenBank/DDBJ databases">
        <title>Sequencing the genomes of 1000 actinobacteria strains.</title>
        <authorList>
            <person name="Klenk H.-P."/>
        </authorList>
    </citation>
    <scope>NUCLEOTIDE SEQUENCE [LARGE SCALE GENOMIC DNA]</scope>
    <source>
        <strain evidence="13 14">DSM 22185</strain>
    </source>
</reference>
<evidence type="ECO:0000256" key="3">
    <source>
        <dbReference type="ARBA" id="ARBA00022553"/>
    </source>
</evidence>
<dbReference type="Gene3D" id="1.20.5.1930">
    <property type="match status" value="1"/>
</dbReference>
<evidence type="ECO:0000259" key="10">
    <source>
        <dbReference type="Pfam" id="PF02518"/>
    </source>
</evidence>
<keyword evidence="8" id="KW-0902">Two-component regulatory system</keyword>
<name>A0A7Y9JMD5_9MICO</name>
<dbReference type="GO" id="GO:0046983">
    <property type="term" value="F:protein dimerization activity"/>
    <property type="evidence" value="ECO:0007669"/>
    <property type="project" value="InterPro"/>
</dbReference>
<dbReference type="InterPro" id="IPR036890">
    <property type="entry name" value="HATPase_C_sf"/>
</dbReference>
<proteinExistence type="predicted"/>
<evidence type="ECO:0000256" key="4">
    <source>
        <dbReference type="ARBA" id="ARBA00022679"/>
    </source>
</evidence>
<dbReference type="Pfam" id="PF02518">
    <property type="entry name" value="HATPase_c"/>
    <property type="match status" value="1"/>
</dbReference>
<evidence type="ECO:0000256" key="7">
    <source>
        <dbReference type="ARBA" id="ARBA00022840"/>
    </source>
</evidence>
<evidence type="ECO:0000256" key="6">
    <source>
        <dbReference type="ARBA" id="ARBA00022777"/>
    </source>
</evidence>
<evidence type="ECO:0000256" key="1">
    <source>
        <dbReference type="ARBA" id="ARBA00000085"/>
    </source>
</evidence>
<keyword evidence="3" id="KW-0597">Phosphoprotein</keyword>
<comment type="caution">
    <text evidence="13">The sequence shown here is derived from an EMBL/GenBank/DDBJ whole genome shotgun (WGS) entry which is preliminary data.</text>
</comment>
<dbReference type="Gene3D" id="3.30.565.10">
    <property type="entry name" value="Histidine kinase-like ATPase, C-terminal domain"/>
    <property type="match status" value="1"/>
</dbReference>
<dbReference type="EMBL" id="JACCBH010000001">
    <property type="protein sequence ID" value="NYD54280.1"/>
    <property type="molecule type" value="Genomic_DNA"/>
</dbReference>
<evidence type="ECO:0000259" key="12">
    <source>
        <dbReference type="Pfam" id="PF23539"/>
    </source>
</evidence>
<dbReference type="Pfam" id="PF23539">
    <property type="entry name" value="DUF7134"/>
    <property type="match status" value="1"/>
</dbReference>
<protein>
    <recommendedName>
        <fullName evidence="2">histidine kinase</fullName>
        <ecNumber evidence="2">2.7.13.3</ecNumber>
    </recommendedName>
</protein>
<keyword evidence="9" id="KW-0472">Membrane</keyword>
<dbReference type="InterPro" id="IPR011712">
    <property type="entry name" value="Sig_transdc_His_kin_sub3_dim/P"/>
</dbReference>
<keyword evidence="5" id="KW-0547">Nucleotide-binding</keyword>
<keyword evidence="14" id="KW-1185">Reference proteome</keyword>
<dbReference type="InterPro" id="IPR055558">
    <property type="entry name" value="DUF7134"/>
</dbReference>
<evidence type="ECO:0000256" key="2">
    <source>
        <dbReference type="ARBA" id="ARBA00012438"/>
    </source>
</evidence>
<keyword evidence="9" id="KW-1133">Transmembrane helix</keyword>
<evidence type="ECO:0000259" key="11">
    <source>
        <dbReference type="Pfam" id="PF07730"/>
    </source>
</evidence>
<gene>
    <name evidence="13" type="ORF">BKA02_001335</name>
</gene>
<dbReference type="InterPro" id="IPR003594">
    <property type="entry name" value="HATPase_dom"/>
</dbReference>
<comment type="catalytic activity">
    <reaction evidence="1">
        <text>ATP + protein L-histidine = ADP + protein N-phospho-L-histidine.</text>
        <dbReference type="EC" id="2.7.13.3"/>
    </reaction>
</comment>
<dbReference type="PANTHER" id="PTHR24421">
    <property type="entry name" value="NITRATE/NITRITE SENSOR PROTEIN NARX-RELATED"/>
    <property type="match status" value="1"/>
</dbReference>
<dbReference type="GO" id="GO:0000155">
    <property type="term" value="F:phosphorelay sensor kinase activity"/>
    <property type="evidence" value="ECO:0007669"/>
    <property type="project" value="InterPro"/>
</dbReference>
<dbReference type="Proteomes" id="UP000552045">
    <property type="component" value="Unassembled WGS sequence"/>
</dbReference>
<feature type="transmembrane region" description="Helical" evidence="9">
    <location>
        <begin position="59"/>
        <end position="74"/>
    </location>
</feature>
<dbReference type="PANTHER" id="PTHR24421:SF10">
    <property type="entry name" value="NITRATE_NITRITE SENSOR PROTEIN NARQ"/>
    <property type="match status" value="1"/>
</dbReference>
<feature type="domain" description="Signal transduction histidine kinase subgroup 3 dimerisation and phosphoacceptor" evidence="11">
    <location>
        <begin position="192"/>
        <end position="257"/>
    </location>
</feature>
<dbReference type="SUPFAM" id="SSF55874">
    <property type="entry name" value="ATPase domain of HSP90 chaperone/DNA topoisomerase II/histidine kinase"/>
    <property type="match status" value="1"/>
</dbReference>
<keyword evidence="6 13" id="KW-0418">Kinase</keyword>
<keyword evidence="7" id="KW-0067">ATP-binding</keyword>
<accession>A0A7Y9JMD5</accession>
<dbReference type="CDD" id="cd16917">
    <property type="entry name" value="HATPase_UhpB-NarQ-NarX-like"/>
    <property type="match status" value="1"/>
</dbReference>
<evidence type="ECO:0000256" key="9">
    <source>
        <dbReference type="SAM" id="Phobius"/>
    </source>
</evidence>